<organism evidence="2 3">
    <name type="scientific">Sistotremastrum suecicum HHB10207 ss-3</name>
    <dbReference type="NCBI Taxonomy" id="1314776"/>
    <lineage>
        <taxon>Eukaryota</taxon>
        <taxon>Fungi</taxon>
        <taxon>Dikarya</taxon>
        <taxon>Basidiomycota</taxon>
        <taxon>Agaricomycotina</taxon>
        <taxon>Agaricomycetes</taxon>
        <taxon>Sistotremastrales</taxon>
        <taxon>Sistotremastraceae</taxon>
        <taxon>Sistotremastrum</taxon>
    </lineage>
</organism>
<dbReference type="AlphaFoldDB" id="A0A165X5V9"/>
<dbReference type="EMBL" id="KV428440">
    <property type="protein sequence ID" value="KZT31859.1"/>
    <property type="molecule type" value="Genomic_DNA"/>
</dbReference>
<feature type="compositionally biased region" description="Basic and acidic residues" evidence="1">
    <location>
        <begin position="171"/>
        <end position="181"/>
    </location>
</feature>
<feature type="region of interest" description="Disordered" evidence="1">
    <location>
        <begin position="340"/>
        <end position="470"/>
    </location>
</feature>
<evidence type="ECO:0000313" key="3">
    <source>
        <dbReference type="Proteomes" id="UP000076798"/>
    </source>
</evidence>
<feature type="compositionally biased region" description="Low complexity" evidence="1">
    <location>
        <begin position="460"/>
        <end position="470"/>
    </location>
</feature>
<proteinExistence type="predicted"/>
<gene>
    <name evidence="2" type="ORF">SISSUDRAFT_1038149</name>
</gene>
<evidence type="ECO:0000313" key="2">
    <source>
        <dbReference type="EMBL" id="KZT31859.1"/>
    </source>
</evidence>
<evidence type="ECO:0000256" key="1">
    <source>
        <dbReference type="SAM" id="MobiDB-lite"/>
    </source>
</evidence>
<protein>
    <submittedName>
        <fullName evidence="2">Uncharacterized protein</fullName>
    </submittedName>
</protein>
<feature type="compositionally biased region" description="Low complexity" evidence="1">
    <location>
        <begin position="90"/>
        <end position="104"/>
    </location>
</feature>
<reference evidence="2 3" key="1">
    <citation type="journal article" date="2016" name="Mol. Biol. Evol.">
        <title>Comparative Genomics of Early-Diverging Mushroom-Forming Fungi Provides Insights into the Origins of Lignocellulose Decay Capabilities.</title>
        <authorList>
            <person name="Nagy L.G."/>
            <person name="Riley R."/>
            <person name="Tritt A."/>
            <person name="Adam C."/>
            <person name="Daum C."/>
            <person name="Floudas D."/>
            <person name="Sun H."/>
            <person name="Yadav J.S."/>
            <person name="Pangilinan J."/>
            <person name="Larsson K.H."/>
            <person name="Matsuura K."/>
            <person name="Barry K."/>
            <person name="Labutti K."/>
            <person name="Kuo R."/>
            <person name="Ohm R.A."/>
            <person name="Bhattacharya S.S."/>
            <person name="Shirouzu T."/>
            <person name="Yoshinaga Y."/>
            <person name="Martin F.M."/>
            <person name="Grigoriev I.V."/>
            <person name="Hibbett D.S."/>
        </authorList>
    </citation>
    <scope>NUCLEOTIDE SEQUENCE [LARGE SCALE GENOMIC DNA]</scope>
    <source>
        <strain evidence="2 3">HHB10207 ss-3</strain>
    </source>
</reference>
<feature type="compositionally biased region" description="Pro residues" evidence="1">
    <location>
        <begin position="362"/>
        <end position="374"/>
    </location>
</feature>
<feature type="compositionally biased region" description="Basic and acidic residues" evidence="1">
    <location>
        <begin position="237"/>
        <end position="253"/>
    </location>
</feature>
<feature type="compositionally biased region" description="Low complexity" evidence="1">
    <location>
        <begin position="420"/>
        <end position="435"/>
    </location>
</feature>
<feature type="compositionally biased region" description="Basic residues" evidence="1">
    <location>
        <begin position="254"/>
        <end position="266"/>
    </location>
</feature>
<name>A0A165X5V9_9AGAM</name>
<feature type="compositionally biased region" description="Pro residues" evidence="1">
    <location>
        <begin position="382"/>
        <end position="405"/>
    </location>
</feature>
<feature type="region of interest" description="Disordered" evidence="1">
    <location>
        <begin position="237"/>
        <end position="266"/>
    </location>
</feature>
<accession>A0A165X5V9</accession>
<feature type="region of interest" description="Disordered" evidence="1">
    <location>
        <begin position="76"/>
        <end position="181"/>
    </location>
</feature>
<dbReference type="Proteomes" id="UP000076798">
    <property type="component" value="Unassembled WGS sequence"/>
</dbReference>
<sequence>MSLLIKQNSKSATARRRDLIFELRRFPLRMPSTGSSRWACLSDLISSQKSGICLFATSQTLNVVLSVDRMCDAGAEGTGVEENLPGFRPGGSSSRNKSSGSTFSETLPGFEPRGTSGRPPSWRLSGGSFPSMVAYETQPSSDSRATDLGRGGWGSMGSWGESSERGPWSESDTRPQSRRWEMDIDVASQPAILDGRENPEPLHSLPTSIEREKAHHCSQGIEETWYEFFARRAREDAEKISSETKKKREDRLSRGRNPRTTKSRKNKPTYFWWEPSAKNHTFLIRTHMFHKEAEHHFGGLPHNQKLYNTVRNEWDMGPIIAEVPRNSMAYHYDYTPAAEEEDLDYSDSNDSNYDFMARSTPIPHPEPPSPPPIANVPHTPTSTPPTSPLPFPPSYAQPPSPPPIFNGPHTPTSTPPTSPRPLRLASLPPISLSPIRAEKPADDVTSLPAEGPIEQPSLIPSPAESVASSSSVQLKEPIEEAPISCAVPTSASSPLPSHTAWESLMQKVHLSPTLAPPLFAEDVEKFLNGFSDLSAFSLEVHPGRAVVLADPRAVLPVERCGASSIEMLYNVLFENGVSFSIHDFPFRSSNPVPPPPPYKIPRYPHSHTFDRTDYESYIERRAKFIKQRGFACLRHGGLPWRFARDVLPSAAVELIVTSEVANDPPLRDDEIKLLVGLVEIDTADSKGKISATVSYWPHPRFFVHQLQGVWSDYNETWYQERREELEGKFALPVPIGSTKWRDKCRGRTQHPSPKIDDDMIRRVQIPASQFSRGLHKQGSPPANCQPIELSTSDPNCYLICTCTSLGFHRPETGCAIGQSIHLSIADSDSAPAIG</sequence>
<keyword evidence="3" id="KW-1185">Reference proteome</keyword>